<dbReference type="HOGENOM" id="CLU_2496332_0_0_0"/>
<sequence length="86" mass="9527">MQTPIRFLVMEAADAGVRLSVEDGALRLRGPRRAAFLAAALRKREAEVIAYLRTACSRCYGPLYFEESLRAGLCTTCRLYGEVDVA</sequence>
<dbReference type="AlphaFoldDB" id="D1C6N7"/>
<evidence type="ECO:0000313" key="3">
    <source>
        <dbReference type="Proteomes" id="UP000002027"/>
    </source>
</evidence>
<dbReference type="InterPro" id="IPR044894">
    <property type="entry name" value="TubC_N_sf"/>
</dbReference>
<dbReference type="Gene3D" id="1.10.10.1830">
    <property type="entry name" value="Non-ribosomal peptide synthase, adenylation domain"/>
    <property type="match status" value="1"/>
</dbReference>
<dbReference type="STRING" id="479434.Sthe_2240"/>
<proteinExistence type="predicted"/>
<gene>
    <name evidence="2" type="ordered locus">Sthe_2240</name>
</gene>
<protein>
    <recommendedName>
        <fullName evidence="1">TubC N-terminal docking domain-containing protein</fullName>
    </recommendedName>
</protein>
<reference evidence="2 3" key="2">
    <citation type="journal article" date="2010" name="Stand. Genomic Sci.">
        <title>Complete genome sequence of Desulfohalobium retbaense type strain (HR(100)).</title>
        <authorList>
            <person name="Spring S."/>
            <person name="Nolan M."/>
            <person name="Lapidus A."/>
            <person name="Glavina Del Rio T."/>
            <person name="Copeland A."/>
            <person name="Tice H."/>
            <person name="Cheng J.F."/>
            <person name="Lucas S."/>
            <person name="Land M."/>
            <person name="Chen F."/>
            <person name="Bruce D."/>
            <person name="Goodwin L."/>
            <person name="Pitluck S."/>
            <person name="Ivanova N."/>
            <person name="Mavromatis K."/>
            <person name="Mikhailova N."/>
            <person name="Pati A."/>
            <person name="Chen A."/>
            <person name="Palaniappan K."/>
            <person name="Hauser L."/>
            <person name="Chang Y.J."/>
            <person name="Jeffries C.D."/>
            <person name="Munk C."/>
            <person name="Kiss H."/>
            <person name="Chain P."/>
            <person name="Han C."/>
            <person name="Brettin T."/>
            <person name="Detter J.C."/>
            <person name="Schuler E."/>
            <person name="Goker M."/>
            <person name="Rohde M."/>
            <person name="Bristow J."/>
            <person name="Eisen J.A."/>
            <person name="Markowitz V."/>
            <person name="Hugenholtz P."/>
            <person name="Kyrpides N.C."/>
            <person name="Klenk H.P."/>
        </authorList>
    </citation>
    <scope>NUCLEOTIDE SEQUENCE [LARGE SCALE GENOMIC DNA]</scope>
    <source>
        <strain evidence="3">ATCC 49802 / DSM 20745 / S 6022</strain>
    </source>
</reference>
<dbReference type="InParanoid" id="D1C6N7"/>
<name>D1C6N7_SPHTD</name>
<dbReference type="EMBL" id="CP001823">
    <property type="protein sequence ID" value="ACZ39662.1"/>
    <property type="molecule type" value="Genomic_DNA"/>
</dbReference>
<feature type="domain" description="TubC N-terminal docking" evidence="1">
    <location>
        <begin position="5"/>
        <end position="53"/>
    </location>
</feature>
<dbReference type="KEGG" id="sti:Sthe_2240"/>
<accession>D1C6N7</accession>
<keyword evidence="3" id="KW-1185">Reference proteome</keyword>
<dbReference type="Proteomes" id="UP000002027">
    <property type="component" value="Chromosome 1"/>
</dbReference>
<evidence type="ECO:0000313" key="2">
    <source>
        <dbReference type="EMBL" id="ACZ39662.1"/>
    </source>
</evidence>
<reference evidence="3" key="1">
    <citation type="submission" date="2009-11" db="EMBL/GenBank/DDBJ databases">
        <title>The complete chromosome 1 of Sphaerobacter thermophilus DSM 20745.</title>
        <authorList>
            <person name="Lucas S."/>
            <person name="Copeland A."/>
            <person name="Lapidus A."/>
            <person name="Glavina del Rio T."/>
            <person name="Dalin E."/>
            <person name="Tice H."/>
            <person name="Bruce D."/>
            <person name="Goodwin L."/>
            <person name="Pitluck S."/>
            <person name="Kyrpides N."/>
            <person name="Mavromatis K."/>
            <person name="Ivanova N."/>
            <person name="Mikhailova N."/>
            <person name="LaButti K.M."/>
            <person name="Clum A."/>
            <person name="Sun H.I."/>
            <person name="Brettin T."/>
            <person name="Detter J.C."/>
            <person name="Han C."/>
            <person name="Larimer F."/>
            <person name="Land M."/>
            <person name="Hauser L."/>
            <person name="Markowitz V."/>
            <person name="Cheng J.F."/>
            <person name="Hugenholtz P."/>
            <person name="Woyke T."/>
            <person name="Wu D."/>
            <person name="Steenblock K."/>
            <person name="Schneider S."/>
            <person name="Pukall R."/>
            <person name="Goeker M."/>
            <person name="Klenk H.P."/>
            <person name="Eisen J.A."/>
        </authorList>
    </citation>
    <scope>NUCLEOTIDE SEQUENCE [LARGE SCALE GENOMIC DNA]</scope>
    <source>
        <strain evidence="3">ATCC 49802 / DSM 20745 / S 6022</strain>
    </source>
</reference>
<organism evidence="2 3">
    <name type="scientific">Sphaerobacter thermophilus (strain ATCC 49802 / DSM 20745 / KCCM 41009 / NCIMB 13125 / S 6022)</name>
    <dbReference type="NCBI Taxonomy" id="479434"/>
    <lineage>
        <taxon>Bacteria</taxon>
        <taxon>Pseudomonadati</taxon>
        <taxon>Thermomicrobiota</taxon>
        <taxon>Thermomicrobia</taxon>
        <taxon>Sphaerobacterales</taxon>
        <taxon>Sphaerobacterineae</taxon>
        <taxon>Sphaerobacteraceae</taxon>
        <taxon>Sphaerobacter</taxon>
    </lineage>
</organism>
<dbReference type="RefSeq" id="WP_012872703.1">
    <property type="nucleotide sequence ID" value="NC_013523.1"/>
</dbReference>
<dbReference type="Pfam" id="PF18563">
    <property type="entry name" value="TubC_N"/>
    <property type="match status" value="1"/>
</dbReference>
<dbReference type="InterPro" id="IPR041464">
    <property type="entry name" value="TubC_N"/>
</dbReference>
<evidence type="ECO:0000259" key="1">
    <source>
        <dbReference type="Pfam" id="PF18563"/>
    </source>
</evidence>